<feature type="transmembrane region" description="Helical" evidence="1">
    <location>
        <begin position="71"/>
        <end position="90"/>
    </location>
</feature>
<keyword evidence="1" id="KW-1133">Transmembrane helix</keyword>
<proteinExistence type="predicted"/>
<dbReference type="Proteomes" id="UP000256679">
    <property type="component" value="Unassembled WGS sequence"/>
</dbReference>
<accession>A0A3D8PCH7</accession>
<organism evidence="2 3">
    <name type="scientific">Paracoccus thiocyanatus</name>
    <dbReference type="NCBI Taxonomy" id="34006"/>
    <lineage>
        <taxon>Bacteria</taxon>
        <taxon>Pseudomonadati</taxon>
        <taxon>Pseudomonadota</taxon>
        <taxon>Alphaproteobacteria</taxon>
        <taxon>Rhodobacterales</taxon>
        <taxon>Paracoccaceae</taxon>
        <taxon>Paracoccus</taxon>
    </lineage>
</organism>
<keyword evidence="1" id="KW-0472">Membrane</keyword>
<gene>
    <name evidence="2" type="ORF">DIE28_06220</name>
</gene>
<comment type="caution">
    <text evidence="2">The sequence shown here is derived from an EMBL/GenBank/DDBJ whole genome shotgun (WGS) entry which is preliminary data.</text>
</comment>
<evidence type="ECO:0000313" key="2">
    <source>
        <dbReference type="EMBL" id="RDW13784.1"/>
    </source>
</evidence>
<evidence type="ECO:0000313" key="3">
    <source>
        <dbReference type="Proteomes" id="UP000256679"/>
    </source>
</evidence>
<keyword evidence="1" id="KW-0812">Transmembrane</keyword>
<keyword evidence="3" id="KW-1185">Reference proteome</keyword>
<name>A0A3D8PCH7_9RHOB</name>
<evidence type="ECO:0000256" key="1">
    <source>
        <dbReference type="SAM" id="Phobius"/>
    </source>
</evidence>
<sequence length="155" mass="18059">MQHKPFRKVRRLEGKLWRHYLLGNGGERRVAEYERLADRMVIYHWREDAQDKRPVEDFVAFASFRASARNIWLYLLIAVLLGAVGSTLSAGMSNIFKWLDYYTAPPGLEGWVTVAVLFGVVMLCAWMLLRSLAPPLSRLLQWIGSIRRKIRRKAR</sequence>
<dbReference type="EMBL" id="QFCQ01000023">
    <property type="protein sequence ID" value="RDW13784.1"/>
    <property type="molecule type" value="Genomic_DNA"/>
</dbReference>
<reference evidence="2 3" key="1">
    <citation type="submission" date="2018-05" db="EMBL/GenBank/DDBJ databases">
        <title>Whole genome sequencing of Paracoccus thiocyanatus SST.</title>
        <authorList>
            <person name="Ghosh W."/>
            <person name="Rameez M.J."/>
            <person name="Roy C."/>
        </authorList>
    </citation>
    <scope>NUCLEOTIDE SEQUENCE [LARGE SCALE GENOMIC DNA]</scope>
    <source>
        <strain evidence="2 3">SST</strain>
    </source>
</reference>
<feature type="transmembrane region" description="Helical" evidence="1">
    <location>
        <begin position="110"/>
        <end position="129"/>
    </location>
</feature>
<dbReference type="AlphaFoldDB" id="A0A3D8PCH7"/>
<protein>
    <submittedName>
        <fullName evidence="2">Uncharacterized protein</fullName>
    </submittedName>
</protein>